<dbReference type="GO" id="GO:0005886">
    <property type="term" value="C:plasma membrane"/>
    <property type="evidence" value="ECO:0007669"/>
    <property type="project" value="UniProtKB-SubCell"/>
</dbReference>
<keyword evidence="4 6" id="KW-1133">Transmembrane helix</keyword>
<feature type="transmembrane region" description="Helical" evidence="6">
    <location>
        <begin position="297"/>
        <end position="317"/>
    </location>
</feature>
<feature type="transmembrane region" description="Helical" evidence="6">
    <location>
        <begin position="20"/>
        <end position="39"/>
    </location>
</feature>
<dbReference type="EMBL" id="QRPB01000004">
    <property type="protein sequence ID" value="RHL81454.1"/>
    <property type="molecule type" value="Genomic_DNA"/>
</dbReference>
<feature type="transmembrane region" description="Helical" evidence="6">
    <location>
        <begin position="84"/>
        <end position="107"/>
    </location>
</feature>
<dbReference type="Pfam" id="PF01943">
    <property type="entry name" value="Polysacc_synt"/>
    <property type="match status" value="1"/>
</dbReference>
<evidence type="ECO:0000256" key="4">
    <source>
        <dbReference type="ARBA" id="ARBA00022989"/>
    </source>
</evidence>
<evidence type="ECO:0000256" key="5">
    <source>
        <dbReference type="ARBA" id="ARBA00023136"/>
    </source>
</evidence>
<dbReference type="InterPro" id="IPR002797">
    <property type="entry name" value="Polysacc_synth"/>
</dbReference>
<reference evidence="7 8" key="1">
    <citation type="submission" date="2018-08" db="EMBL/GenBank/DDBJ databases">
        <title>A genome reference for cultivated species of the human gut microbiota.</title>
        <authorList>
            <person name="Zou Y."/>
            <person name="Xue W."/>
            <person name="Luo G."/>
        </authorList>
    </citation>
    <scope>NUCLEOTIDE SEQUENCE [LARGE SCALE GENOMIC DNA]</scope>
    <source>
        <strain evidence="7 8">AF36-2BH</strain>
    </source>
</reference>
<dbReference type="InterPro" id="IPR050833">
    <property type="entry name" value="Poly_Biosynth_Transport"/>
</dbReference>
<keyword evidence="3 6" id="KW-0812">Transmembrane</keyword>
<organism evidence="7 8">
    <name type="scientific">Agathobacter rectalis</name>
    <dbReference type="NCBI Taxonomy" id="39491"/>
    <lineage>
        <taxon>Bacteria</taxon>
        <taxon>Bacillati</taxon>
        <taxon>Bacillota</taxon>
        <taxon>Clostridia</taxon>
        <taxon>Lachnospirales</taxon>
        <taxon>Lachnospiraceae</taxon>
        <taxon>Agathobacter</taxon>
    </lineage>
</organism>
<evidence type="ECO:0000313" key="7">
    <source>
        <dbReference type="EMBL" id="RHL81454.1"/>
    </source>
</evidence>
<evidence type="ECO:0000256" key="1">
    <source>
        <dbReference type="ARBA" id="ARBA00004651"/>
    </source>
</evidence>
<feature type="transmembrane region" description="Helical" evidence="6">
    <location>
        <begin position="323"/>
        <end position="346"/>
    </location>
</feature>
<keyword evidence="5 6" id="KW-0472">Membrane</keyword>
<proteinExistence type="predicted"/>
<dbReference type="AlphaFoldDB" id="A0A396FV55"/>
<keyword evidence="2" id="KW-1003">Cell membrane</keyword>
<comment type="subcellular location">
    <subcellularLocation>
        <location evidence="1">Cell membrane</location>
        <topology evidence="1">Multi-pass membrane protein</topology>
    </subcellularLocation>
</comment>
<dbReference type="PANTHER" id="PTHR30250:SF11">
    <property type="entry name" value="O-ANTIGEN TRANSPORTER-RELATED"/>
    <property type="match status" value="1"/>
</dbReference>
<sequence>MEKKMSRKENIINNTIAYTLGNLGSKILAYVMVLVYTFYINTSDLGYYDVILSSISLLQPIALLMLDDGIYRWLIDGNNETRKIIISTCLKIVNIITCGIIIIWIIINIKFKLPYFFLVAIYFYSCMIYQIVLSIVRGLGNSKLYATSGLFNSFILLLCEIVGIVVYNQGIKALFISNIIANFLTIISICVIQSEFKLSIRYSIDKSLAFDILKYSIPIIPNNLCWWIVNSSDRYIILFFLGTTYNGIYSISNKFPTVISTVTSIFYLSIQETIIKEYNSEDRDLFYTNIFKKYYRMLFGMVLCGIPITRIVIQFLVSSEYENAWYFTGILYIATVFSALSSFLGIGYQIAKETRRSINSTVFAAILNIVVNVTLIRYWGLYAASISTLVSYIFLFLIRIKHSKKYFCLFVDWKDFIFQFMICVIMVIYTYFTNRIVWLFGIFLGCLIYFIYLNKDIIYIFIKKIRRG</sequence>
<accession>A0A396FV55</accession>
<name>A0A396FV55_9FIRM</name>
<feature type="transmembrane region" description="Helical" evidence="6">
    <location>
        <begin position="113"/>
        <end position="132"/>
    </location>
</feature>
<feature type="transmembrane region" description="Helical" evidence="6">
    <location>
        <begin position="144"/>
        <end position="167"/>
    </location>
</feature>
<dbReference type="Proteomes" id="UP000266698">
    <property type="component" value="Unassembled WGS sequence"/>
</dbReference>
<dbReference type="PANTHER" id="PTHR30250">
    <property type="entry name" value="PST FAMILY PREDICTED COLANIC ACID TRANSPORTER"/>
    <property type="match status" value="1"/>
</dbReference>
<feature type="transmembrane region" description="Helical" evidence="6">
    <location>
        <begin position="382"/>
        <end position="400"/>
    </location>
</feature>
<evidence type="ECO:0000313" key="8">
    <source>
        <dbReference type="Proteomes" id="UP000266698"/>
    </source>
</evidence>
<feature type="transmembrane region" description="Helical" evidence="6">
    <location>
        <begin position="173"/>
        <end position="192"/>
    </location>
</feature>
<feature type="transmembrane region" description="Helical" evidence="6">
    <location>
        <begin position="358"/>
        <end position="376"/>
    </location>
</feature>
<gene>
    <name evidence="7" type="ORF">DW001_05065</name>
</gene>
<feature type="transmembrane region" description="Helical" evidence="6">
    <location>
        <begin position="412"/>
        <end position="432"/>
    </location>
</feature>
<evidence type="ECO:0000256" key="3">
    <source>
        <dbReference type="ARBA" id="ARBA00022692"/>
    </source>
</evidence>
<protein>
    <submittedName>
        <fullName evidence="7">Uncharacterized protein</fullName>
    </submittedName>
</protein>
<feature type="transmembrane region" description="Helical" evidence="6">
    <location>
        <begin position="438"/>
        <end position="462"/>
    </location>
</feature>
<evidence type="ECO:0000256" key="6">
    <source>
        <dbReference type="SAM" id="Phobius"/>
    </source>
</evidence>
<evidence type="ECO:0000256" key="2">
    <source>
        <dbReference type="ARBA" id="ARBA00022475"/>
    </source>
</evidence>
<comment type="caution">
    <text evidence="7">The sequence shown here is derived from an EMBL/GenBank/DDBJ whole genome shotgun (WGS) entry which is preliminary data.</text>
</comment>